<gene>
    <name evidence="14" type="ORF">FNV43_RR27166</name>
</gene>
<dbReference type="SUPFAM" id="SSF52047">
    <property type="entry name" value="RNI-like"/>
    <property type="match status" value="1"/>
</dbReference>
<dbReference type="PROSITE" id="PS51450">
    <property type="entry name" value="LRR"/>
    <property type="match status" value="1"/>
</dbReference>
<dbReference type="OrthoDB" id="1600340at2759"/>
<comment type="subcellular location">
    <subcellularLocation>
        <location evidence="1">Cell membrane</location>
        <topology evidence="1">Single-pass type I membrane protein</topology>
    </subcellularLocation>
</comment>
<dbReference type="FunFam" id="3.80.10.10:FF:000095">
    <property type="entry name" value="LRR receptor-like serine/threonine-protein kinase GSO1"/>
    <property type="match status" value="2"/>
</dbReference>
<evidence type="ECO:0000256" key="3">
    <source>
        <dbReference type="ARBA" id="ARBA00022475"/>
    </source>
</evidence>
<dbReference type="EMBL" id="VOIH02000012">
    <property type="protein sequence ID" value="KAF3432426.1"/>
    <property type="molecule type" value="Genomic_DNA"/>
</dbReference>
<evidence type="ECO:0000256" key="11">
    <source>
        <dbReference type="ARBA" id="ARBA00023180"/>
    </source>
</evidence>
<dbReference type="InterPro" id="IPR001611">
    <property type="entry name" value="Leu-rich_rpt"/>
</dbReference>
<feature type="domain" description="Leucine-rich repeat-containing N-terminal plant-type" evidence="13">
    <location>
        <begin position="15"/>
        <end position="51"/>
    </location>
</feature>
<evidence type="ECO:0000256" key="5">
    <source>
        <dbReference type="ARBA" id="ARBA00022692"/>
    </source>
</evidence>
<accession>A0A8K0DL54</accession>
<keyword evidence="15" id="KW-1185">Reference proteome</keyword>
<dbReference type="InterPro" id="IPR013210">
    <property type="entry name" value="LRR_N_plant-typ"/>
</dbReference>
<evidence type="ECO:0000256" key="10">
    <source>
        <dbReference type="ARBA" id="ARBA00023170"/>
    </source>
</evidence>
<feature type="transmembrane region" description="Helical" evidence="12">
    <location>
        <begin position="959"/>
        <end position="981"/>
    </location>
</feature>
<sequence>MFCSGNNSSVISCIETERQALLSLKQDLYDPSNRLASWVGEDCCKWSGIICHNITGHVRKLILKGPPPPPYVESFAEFEAYKKTLLGGKISPALLNLKHLHHLDLSNNDFGGNRIPKFLGSLASLRYLNISQAGFDGMIPHQIGNLTNLRTLDLHGYINYVNGYGYAKNLQWVTHLSSLRYLDLSHVELHHASEWMEVTNSLPSLVVLRLSYCNLRINSIPPIHRINFSTLAILDLSFNYYYSENTSIPKWVCNIRSLTSLDLRGNYFIGPISEGIQNLTSLTHLDLSSSHINTSSIPRSLYGLSRLESLNLRNNQLSTISSDIKNLTSIISLDLSYNELEGKLPPVGTQLCKLKEIHLSGNKWNQSISQVLDSLCGCVSDRLEVLDMYSNHLFGRLDRSQIWKFKALTQIDLSSNSISGPIPASLGNVSSLRSVDLSYNHFDGSLPESFGQLTKLEGLYISNNYLEGTISEAHFANTIKLRVLDASDNQLTLDLSPNWIPPFQLGGLSLGSWNLGPQFPIWLRSQEHLTYLDISNIRTDAIVVPSWFWNFSAQLTFLNLSHSHFQGRIPYISKIGNDSLEIDLSYNHFEGPLPCISSKVKVVGIDLSNNNFSGSISHFLCNKPRELMDLQRLRLANNQLSGQLPDCWSKWLNLSILNLSSNKFSGNIPSSMGSLISLNSLHLRNNNLSGEFPMSLQNCTELFALDIGENNLRGSIPGWIGSRLLKMRIISLRFNEFYGHLPDQLCALSSLQILDVSYNNLSGRIPRCFNNFSVMAQTSDYYTYGFYYNLSYDRGRYMTFMEELLLVMKGRAEEYNTILGLVKSMDLSSNHLSGHIPSEMTSLSGLISLNLSNNLLVGEIPNQIGEMKALLSLDFSLNLLSGEIPQSMSTMSFLSHLNLSYNNLTGMIPLGTQLQSFTATSFIGNNLCGPPLTPNCNTSGGTVEKKNIEDEDCGLSWPWFYIGMGVGFAAGFWGVCGALIFNKTWRYTYFRFLDDMTDKIYVVIAIKLRWLHQKLRRCYNGE</sequence>
<dbReference type="SUPFAM" id="SSF52058">
    <property type="entry name" value="L domain-like"/>
    <property type="match status" value="2"/>
</dbReference>
<dbReference type="AlphaFoldDB" id="A0A8K0DL54"/>
<dbReference type="PANTHER" id="PTHR48063:SF98">
    <property type="entry name" value="LRR RECEPTOR-LIKE SERINE_THREONINE-PROTEIN KINASE FLS2"/>
    <property type="match status" value="1"/>
</dbReference>
<dbReference type="FunFam" id="3.80.10.10:FF:000111">
    <property type="entry name" value="LRR receptor-like serine/threonine-protein kinase ERECTA"/>
    <property type="match status" value="1"/>
</dbReference>
<dbReference type="Gene3D" id="3.80.10.10">
    <property type="entry name" value="Ribonuclease Inhibitor"/>
    <property type="match status" value="4"/>
</dbReference>
<dbReference type="Pfam" id="PF08263">
    <property type="entry name" value="LRRNT_2"/>
    <property type="match status" value="1"/>
</dbReference>
<dbReference type="PANTHER" id="PTHR48063">
    <property type="entry name" value="LRR RECEPTOR-LIKE KINASE"/>
    <property type="match status" value="1"/>
</dbReference>
<evidence type="ECO:0000256" key="6">
    <source>
        <dbReference type="ARBA" id="ARBA00022729"/>
    </source>
</evidence>
<keyword evidence="9 12" id="KW-0472">Membrane</keyword>
<comment type="similarity">
    <text evidence="2">Belongs to the RLP family.</text>
</comment>
<protein>
    <recommendedName>
        <fullName evidence="13">Leucine-rich repeat-containing N-terminal plant-type domain-containing protein</fullName>
    </recommendedName>
</protein>
<keyword evidence="6" id="KW-0732">Signal</keyword>
<evidence type="ECO:0000256" key="2">
    <source>
        <dbReference type="ARBA" id="ARBA00009592"/>
    </source>
</evidence>
<dbReference type="InterPro" id="IPR003591">
    <property type="entry name" value="Leu-rich_rpt_typical-subtyp"/>
</dbReference>
<dbReference type="Pfam" id="PF00560">
    <property type="entry name" value="LRR_1"/>
    <property type="match status" value="10"/>
</dbReference>
<evidence type="ECO:0000256" key="9">
    <source>
        <dbReference type="ARBA" id="ARBA00023136"/>
    </source>
</evidence>
<dbReference type="InterPro" id="IPR032675">
    <property type="entry name" value="LRR_dom_sf"/>
</dbReference>
<evidence type="ECO:0000256" key="4">
    <source>
        <dbReference type="ARBA" id="ARBA00022614"/>
    </source>
</evidence>
<evidence type="ECO:0000313" key="15">
    <source>
        <dbReference type="Proteomes" id="UP000796880"/>
    </source>
</evidence>
<dbReference type="InterPro" id="IPR046956">
    <property type="entry name" value="RLP23-like"/>
</dbReference>
<evidence type="ECO:0000313" key="14">
    <source>
        <dbReference type="EMBL" id="KAF3432426.1"/>
    </source>
</evidence>
<keyword evidence="7" id="KW-0677">Repeat</keyword>
<keyword evidence="4" id="KW-0433">Leucine-rich repeat</keyword>
<reference evidence="14" key="1">
    <citation type="submission" date="2020-03" db="EMBL/GenBank/DDBJ databases">
        <title>A high-quality chromosome-level genome assembly of a woody plant with both climbing and erect habits, Rhamnella rubrinervis.</title>
        <authorList>
            <person name="Lu Z."/>
            <person name="Yang Y."/>
            <person name="Zhu X."/>
            <person name="Sun Y."/>
        </authorList>
    </citation>
    <scope>NUCLEOTIDE SEQUENCE</scope>
    <source>
        <strain evidence="14">BYM</strain>
        <tissue evidence="14">Leaf</tissue>
    </source>
</reference>
<name>A0A8K0DL54_9ROSA</name>
<proteinExistence type="inferred from homology"/>
<dbReference type="SMART" id="SM00369">
    <property type="entry name" value="LRR_TYP"/>
    <property type="match status" value="10"/>
</dbReference>
<evidence type="ECO:0000256" key="8">
    <source>
        <dbReference type="ARBA" id="ARBA00022989"/>
    </source>
</evidence>
<evidence type="ECO:0000256" key="1">
    <source>
        <dbReference type="ARBA" id="ARBA00004251"/>
    </source>
</evidence>
<keyword evidence="10" id="KW-0675">Receptor</keyword>
<keyword evidence="11" id="KW-0325">Glycoprotein</keyword>
<evidence type="ECO:0000256" key="12">
    <source>
        <dbReference type="SAM" id="Phobius"/>
    </source>
</evidence>
<evidence type="ECO:0000259" key="13">
    <source>
        <dbReference type="Pfam" id="PF08263"/>
    </source>
</evidence>
<comment type="caution">
    <text evidence="14">The sequence shown here is derived from an EMBL/GenBank/DDBJ whole genome shotgun (WGS) entry which is preliminary data.</text>
</comment>
<dbReference type="GO" id="GO:0005886">
    <property type="term" value="C:plasma membrane"/>
    <property type="evidence" value="ECO:0007669"/>
    <property type="project" value="UniProtKB-SubCell"/>
</dbReference>
<evidence type="ECO:0000256" key="7">
    <source>
        <dbReference type="ARBA" id="ARBA00022737"/>
    </source>
</evidence>
<dbReference type="Pfam" id="PF13855">
    <property type="entry name" value="LRR_8"/>
    <property type="match status" value="2"/>
</dbReference>
<dbReference type="Proteomes" id="UP000796880">
    <property type="component" value="Unassembled WGS sequence"/>
</dbReference>
<keyword evidence="8 12" id="KW-1133">Transmembrane helix</keyword>
<keyword evidence="5 12" id="KW-0812">Transmembrane</keyword>
<keyword evidence="3" id="KW-1003">Cell membrane</keyword>
<organism evidence="14 15">
    <name type="scientific">Rhamnella rubrinervis</name>
    <dbReference type="NCBI Taxonomy" id="2594499"/>
    <lineage>
        <taxon>Eukaryota</taxon>
        <taxon>Viridiplantae</taxon>
        <taxon>Streptophyta</taxon>
        <taxon>Embryophyta</taxon>
        <taxon>Tracheophyta</taxon>
        <taxon>Spermatophyta</taxon>
        <taxon>Magnoliopsida</taxon>
        <taxon>eudicotyledons</taxon>
        <taxon>Gunneridae</taxon>
        <taxon>Pentapetalae</taxon>
        <taxon>rosids</taxon>
        <taxon>fabids</taxon>
        <taxon>Rosales</taxon>
        <taxon>Rhamnaceae</taxon>
        <taxon>rhamnoid group</taxon>
        <taxon>Rhamneae</taxon>
        <taxon>Rhamnella</taxon>
    </lineage>
</organism>